<comment type="similarity">
    <text evidence="1">Belongs to the metallo-dependent hydrolases superfamily.</text>
</comment>
<feature type="domain" description="Amidohydrolase-related" evidence="2">
    <location>
        <begin position="4"/>
        <end position="276"/>
    </location>
</feature>
<gene>
    <name evidence="3" type="ORF">OG563_28840</name>
</gene>
<dbReference type="Proteomes" id="UP001432062">
    <property type="component" value="Chromosome"/>
</dbReference>
<organism evidence="3 4">
    <name type="scientific">Nocardia vinacea</name>
    <dbReference type="NCBI Taxonomy" id="96468"/>
    <lineage>
        <taxon>Bacteria</taxon>
        <taxon>Bacillati</taxon>
        <taxon>Actinomycetota</taxon>
        <taxon>Actinomycetes</taxon>
        <taxon>Mycobacteriales</taxon>
        <taxon>Nocardiaceae</taxon>
        <taxon>Nocardia</taxon>
    </lineage>
</organism>
<protein>
    <submittedName>
        <fullName evidence="3">Amidohydrolase</fullName>
    </submittedName>
</protein>
<keyword evidence="4" id="KW-1185">Reference proteome</keyword>
<dbReference type="PANTHER" id="PTHR43569">
    <property type="entry name" value="AMIDOHYDROLASE"/>
    <property type="match status" value="1"/>
</dbReference>
<evidence type="ECO:0000259" key="2">
    <source>
        <dbReference type="Pfam" id="PF04909"/>
    </source>
</evidence>
<dbReference type="EMBL" id="CP109441">
    <property type="protein sequence ID" value="WUV43225.1"/>
    <property type="molecule type" value="Genomic_DNA"/>
</dbReference>
<evidence type="ECO:0000313" key="3">
    <source>
        <dbReference type="EMBL" id="WUV43225.1"/>
    </source>
</evidence>
<name>A0ABZ1YLQ9_9NOCA</name>
<evidence type="ECO:0000256" key="1">
    <source>
        <dbReference type="ARBA" id="ARBA00038310"/>
    </source>
</evidence>
<dbReference type="InterPro" id="IPR052350">
    <property type="entry name" value="Metallo-dep_Lactonases"/>
</dbReference>
<dbReference type="InterPro" id="IPR032466">
    <property type="entry name" value="Metal_Hydrolase"/>
</dbReference>
<evidence type="ECO:0000313" key="4">
    <source>
        <dbReference type="Proteomes" id="UP001432062"/>
    </source>
</evidence>
<dbReference type="RefSeq" id="WP_327096407.1">
    <property type="nucleotide sequence ID" value="NZ_CP109149.1"/>
</dbReference>
<reference evidence="3" key="1">
    <citation type="submission" date="2022-10" db="EMBL/GenBank/DDBJ databases">
        <title>The complete genomes of actinobacterial strains from the NBC collection.</title>
        <authorList>
            <person name="Joergensen T.S."/>
            <person name="Alvarez Arevalo M."/>
            <person name="Sterndorff E.B."/>
            <person name="Faurdal D."/>
            <person name="Vuksanovic O."/>
            <person name="Mourched A.-S."/>
            <person name="Charusanti P."/>
            <person name="Shaw S."/>
            <person name="Blin K."/>
            <person name="Weber T."/>
        </authorList>
    </citation>
    <scope>NUCLEOTIDE SEQUENCE</scope>
    <source>
        <strain evidence="3">NBC_01482</strain>
    </source>
</reference>
<dbReference type="InterPro" id="IPR006680">
    <property type="entry name" value="Amidohydro-rel"/>
</dbReference>
<dbReference type="SUPFAM" id="SSF51556">
    <property type="entry name" value="Metallo-dependent hydrolases"/>
    <property type="match status" value="1"/>
</dbReference>
<sequence>MIVVDAQVHPFAANTPERPWAREMPEAVHLPEVTGDQMVAAMKEVGVDRAIAVSPVRVYDFDAGYAEEVYRDHPDRFRLVTPVHALAPNAVSRIEQWAETPGAVGIRLLFELMQMSPDDPAVAAAVHAAIDADLTINISCWGRLGIMDAMAKKFPEARFALDHLGMAQSVEPPAPKDPFAEIETVLALAEYPNVNIKVTGVCTVSHEPYPYKDLWEPVGRVISAFGVDRCMWGTDWTRATMFLTYEHGLSAFRDQWPMSEADKEKFLGGTALRVYNWDRY</sequence>
<accession>A0ABZ1YLQ9</accession>
<dbReference type="PANTHER" id="PTHR43569:SF2">
    <property type="entry name" value="AMIDOHYDROLASE-RELATED DOMAIN-CONTAINING PROTEIN"/>
    <property type="match status" value="1"/>
</dbReference>
<dbReference type="Pfam" id="PF04909">
    <property type="entry name" value="Amidohydro_2"/>
    <property type="match status" value="1"/>
</dbReference>
<proteinExistence type="inferred from homology"/>
<dbReference type="Gene3D" id="3.20.20.140">
    <property type="entry name" value="Metal-dependent hydrolases"/>
    <property type="match status" value="1"/>
</dbReference>